<keyword evidence="9" id="KW-0975">Bacterial flagellum</keyword>
<evidence type="ECO:0000256" key="4">
    <source>
        <dbReference type="ARBA" id="ARBA00021870"/>
    </source>
</evidence>
<dbReference type="Pfam" id="PF14842">
    <property type="entry name" value="FliG_N"/>
    <property type="match status" value="1"/>
</dbReference>
<evidence type="ECO:0000256" key="9">
    <source>
        <dbReference type="ARBA" id="ARBA00023143"/>
    </source>
</evidence>
<feature type="domain" description="Flagellar motor switch protein FliG N-terminal" evidence="13">
    <location>
        <begin position="7"/>
        <end position="103"/>
    </location>
</feature>
<comment type="function">
    <text evidence="10">FliG is one of three proteins (FliG, FliN, FliM) that forms the rotor-mounted switch complex (C ring), located at the base of the basal body. This complex interacts with the CheY and CheZ chemotaxis proteins, in addition to contacting components of the motor that determine the direction of flagellar rotation.</text>
</comment>
<dbReference type="InterPro" id="IPR000090">
    <property type="entry name" value="Flg_Motor_Flig"/>
</dbReference>
<dbReference type="SUPFAM" id="SSF48029">
    <property type="entry name" value="FliG"/>
    <property type="match status" value="2"/>
</dbReference>
<evidence type="ECO:0000313" key="15">
    <source>
        <dbReference type="Proteomes" id="UP000007374"/>
    </source>
</evidence>
<evidence type="ECO:0000259" key="12">
    <source>
        <dbReference type="Pfam" id="PF14841"/>
    </source>
</evidence>
<comment type="similarity">
    <text evidence="3">Belongs to the FliG family.</text>
</comment>
<dbReference type="Gene3D" id="1.10.220.30">
    <property type="match status" value="3"/>
</dbReference>
<dbReference type="InterPro" id="IPR032779">
    <property type="entry name" value="FliG_M"/>
</dbReference>
<keyword evidence="14" id="KW-0282">Flagellum</keyword>
<dbReference type="GO" id="GO:0071973">
    <property type="term" value="P:bacterial-type flagellum-dependent cell motility"/>
    <property type="evidence" value="ECO:0007669"/>
    <property type="project" value="InterPro"/>
</dbReference>
<feature type="domain" description="Flagellar motor switch protein FliG middle" evidence="12">
    <location>
        <begin position="118"/>
        <end position="189"/>
    </location>
</feature>
<dbReference type="InterPro" id="IPR028263">
    <property type="entry name" value="FliG_N"/>
</dbReference>
<gene>
    <name evidence="14" type="primary">fliG</name>
    <name evidence="14" type="ORF">NA8A_15141</name>
</gene>
<keyword evidence="6" id="KW-0145">Chemotaxis</keyword>
<evidence type="ECO:0000256" key="2">
    <source>
        <dbReference type="ARBA" id="ARBA00004413"/>
    </source>
</evidence>
<feature type="domain" description="Flagellar motor switch protein FliG C-terminal" evidence="11">
    <location>
        <begin position="229"/>
        <end position="327"/>
    </location>
</feature>
<dbReference type="Proteomes" id="UP000007374">
    <property type="component" value="Unassembled WGS sequence"/>
</dbReference>
<evidence type="ECO:0000256" key="6">
    <source>
        <dbReference type="ARBA" id="ARBA00022500"/>
    </source>
</evidence>
<reference evidence="14 15" key="1">
    <citation type="journal article" date="2012" name="J. Bacteriol.">
        <title>Genome Sequence of Nitratireductor indicus Type Strain C115.</title>
        <authorList>
            <person name="Lai Q."/>
            <person name="Li G."/>
            <person name="Yu Z."/>
            <person name="Shao Z."/>
        </authorList>
    </citation>
    <scope>NUCLEOTIDE SEQUENCE [LARGE SCALE GENOMIC DNA]</scope>
    <source>
        <strain evidence="14 15">C115</strain>
    </source>
</reference>
<organism evidence="14 15">
    <name type="scientific">Nitratireductor indicus C115</name>
    <dbReference type="NCBI Taxonomy" id="1231190"/>
    <lineage>
        <taxon>Bacteria</taxon>
        <taxon>Pseudomonadati</taxon>
        <taxon>Pseudomonadota</taxon>
        <taxon>Alphaproteobacteria</taxon>
        <taxon>Hyphomicrobiales</taxon>
        <taxon>Phyllobacteriaceae</taxon>
        <taxon>Nitratireductor</taxon>
    </lineage>
</organism>
<evidence type="ECO:0000256" key="10">
    <source>
        <dbReference type="ARBA" id="ARBA00025598"/>
    </source>
</evidence>
<keyword evidence="14" id="KW-0969">Cilium</keyword>
<protein>
    <recommendedName>
        <fullName evidence="4">Flagellar motor switch protein FliG</fullName>
    </recommendedName>
</protein>
<comment type="subcellular location">
    <subcellularLocation>
        <location evidence="1">Bacterial flagellum basal body</location>
    </subcellularLocation>
    <subcellularLocation>
        <location evidence="2">Cell membrane</location>
        <topology evidence="2">Peripheral membrane protein</topology>
        <orientation evidence="2">Cytoplasmic side</orientation>
    </subcellularLocation>
</comment>
<proteinExistence type="inferred from homology"/>
<keyword evidence="5" id="KW-1003">Cell membrane</keyword>
<evidence type="ECO:0000259" key="13">
    <source>
        <dbReference type="Pfam" id="PF14842"/>
    </source>
</evidence>
<dbReference type="GO" id="GO:0005886">
    <property type="term" value="C:plasma membrane"/>
    <property type="evidence" value="ECO:0007669"/>
    <property type="project" value="UniProtKB-SubCell"/>
</dbReference>
<accession>K2NQC0</accession>
<dbReference type="Pfam" id="PF14841">
    <property type="entry name" value="FliG_M"/>
    <property type="match status" value="1"/>
</dbReference>
<dbReference type="PANTHER" id="PTHR30534">
    <property type="entry name" value="FLAGELLAR MOTOR SWITCH PROTEIN FLIG"/>
    <property type="match status" value="1"/>
</dbReference>
<dbReference type="EMBL" id="AMSI01000010">
    <property type="protein sequence ID" value="EKF41555.1"/>
    <property type="molecule type" value="Genomic_DNA"/>
</dbReference>
<dbReference type="STRING" id="721133.SAMN05216176_11091"/>
<dbReference type="InterPro" id="IPR023087">
    <property type="entry name" value="Flg_Motor_Flig_C"/>
</dbReference>
<keyword evidence="7" id="KW-0283">Flagellar rotation</keyword>
<keyword evidence="15" id="KW-1185">Reference proteome</keyword>
<dbReference type="PATRIC" id="fig|1231190.3.peg.3139"/>
<dbReference type="eggNOG" id="COG1536">
    <property type="taxonomic scope" value="Bacteria"/>
</dbReference>
<dbReference type="PRINTS" id="PR00954">
    <property type="entry name" value="FLGMOTORFLIG"/>
</dbReference>
<dbReference type="PANTHER" id="PTHR30534:SF0">
    <property type="entry name" value="FLAGELLAR MOTOR SWITCH PROTEIN FLIG"/>
    <property type="match status" value="1"/>
</dbReference>
<dbReference type="RefSeq" id="WP_009451209.1">
    <property type="nucleotide sequence ID" value="NZ_AMSI01000010.1"/>
</dbReference>
<keyword evidence="8" id="KW-0472">Membrane</keyword>
<dbReference type="OrthoDB" id="9780302at2"/>
<evidence type="ECO:0000256" key="8">
    <source>
        <dbReference type="ARBA" id="ARBA00023136"/>
    </source>
</evidence>
<evidence type="ECO:0000313" key="14">
    <source>
        <dbReference type="EMBL" id="EKF41555.1"/>
    </source>
</evidence>
<evidence type="ECO:0000256" key="3">
    <source>
        <dbReference type="ARBA" id="ARBA00010299"/>
    </source>
</evidence>
<dbReference type="GO" id="GO:0003774">
    <property type="term" value="F:cytoskeletal motor activity"/>
    <property type="evidence" value="ECO:0007669"/>
    <property type="project" value="InterPro"/>
</dbReference>
<comment type="caution">
    <text evidence="14">The sequence shown here is derived from an EMBL/GenBank/DDBJ whole genome shotgun (WGS) entry which is preliminary data.</text>
</comment>
<dbReference type="Pfam" id="PF01706">
    <property type="entry name" value="FliG_C"/>
    <property type="match status" value="1"/>
</dbReference>
<dbReference type="GO" id="GO:0006935">
    <property type="term" value="P:chemotaxis"/>
    <property type="evidence" value="ECO:0007669"/>
    <property type="project" value="UniProtKB-KW"/>
</dbReference>
<evidence type="ECO:0000259" key="11">
    <source>
        <dbReference type="Pfam" id="PF01706"/>
    </source>
</evidence>
<evidence type="ECO:0000256" key="7">
    <source>
        <dbReference type="ARBA" id="ARBA00022779"/>
    </source>
</evidence>
<evidence type="ECO:0000256" key="1">
    <source>
        <dbReference type="ARBA" id="ARBA00004117"/>
    </source>
</evidence>
<evidence type="ECO:0000256" key="5">
    <source>
        <dbReference type="ARBA" id="ARBA00022475"/>
    </source>
</evidence>
<dbReference type="AlphaFoldDB" id="K2NQC0"/>
<dbReference type="InterPro" id="IPR011002">
    <property type="entry name" value="FliG_a-hlx"/>
</dbReference>
<sequence length="335" mass="36160">MTEMLTLTQPQKAAAILVAMGKPSAGKLLKFFKQDELKALMDGARLLRTIPQAQLEAVVSEFEAHFTEGAGLLDSADSMDTILTETLSEEEMNLLMGRGNPETNNAEEVWRELEKLEPERLVEILSDEHPQVLAVILASIAPSSAAKVLVMLDKTLRSAVLSRMASTGDMPAPAKKLIEKRLGDLLVSMRNGRDSGAGLTRVASLLNELDKSQADEMIHELELAGSSDVDAIRSQLFSFEEIVLLSQKARVALFDGLAADMVTLALRGADMDTVDAVLSALGQRTRRMIEAELAAGNDDIAMDAVMDARKRISSSAVQLAQQGVFELPGMQKAAA</sequence>
<name>K2NQC0_9HYPH</name>
<keyword evidence="14" id="KW-0966">Cell projection</keyword>
<dbReference type="GO" id="GO:0009425">
    <property type="term" value="C:bacterial-type flagellum basal body"/>
    <property type="evidence" value="ECO:0007669"/>
    <property type="project" value="UniProtKB-SubCell"/>
</dbReference>